<evidence type="ECO:0000256" key="1">
    <source>
        <dbReference type="SAM" id="Phobius"/>
    </source>
</evidence>
<evidence type="ECO:0000313" key="2">
    <source>
        <dbReference type="RefSeq" id="XP_016509615.1"/>
    </source>
</evidence>
<dbReference type="OMA" id="SAVAMDW"/>
<dbReference type="AlphaFoldDB" id="A0A1S4D847"/>
<dbReference type="PaxDb" id="4097-A0A1S4D847"/>
<dbReference type="KEGG" id="nta:107827064"/>
<accession>A0A1S4D847</accession>
<feature type="transmembrane region" description="Helical" evidence="1">
    <location>
        <begin position="50"/>
        <end position="71"/>
    </location>
</feature>
<reference evidence="2" key="1">
    <citation type="submission" date="2025-08" db="UniProtKB">
        <authorList>
            <consortium name="RefSeq"/>
        </authorList>
    </citation>
    <scope>IDENTIFICATION</scope>
</reference>
<keyword evidence="1" id="KW-0472">Membrane</keyword>
<gene>
    <name evidence="2" type="primary">LOC107827064</name>
</gene>
<sequence>MGSLENGISLKKDQSLLRSASATSGRNNAFGQRAVRSRFARFLFVNKINYLQWICTVAVFFFFVVLFQMLLPGSLMEKSGNLSSQDSEVVDLALLKELGALDFGEDIKFEPLKLLAKFRDEAVEANGTVASRTVLRFGYRKPKLALVFANLLVDPYQIMMANVAAALHEIGYEIEVLSLEDGPVRSIWKDVGVPVIITNTNGDTKISVDWLNYDGLLVNSLEAVNVLSW</sequence>
<keyword evidence="1" id="KW-0812">Transmembrane</keyword>
<dbReference type="PANTHER" id="PTHR46635">
    <property type="entry name" value="GLYCOSYL TRANSFERASE FAMILY 1 PROTEIN"/>
    <property type="match status" value="1"/>
</dbReference>
<proteinExistence type="predicted"/>
<keyword evidence="1" id="KW-1133">Transmembrane helix</keyword>
<dbReference type="RefSeq" id="XP_016509615.1">
    <property type="nucleotide sequence ID" value="XM_016654129.1"/>
</dbReference>
<organism evidence="2">
    <name type="scientific">Nicotiana tabacum</name>
    <name type="common">Common tobacco</name>
    <dbReference type="NCBI Taxonomy" id="4097"/>
    <lineage>
        <taxon>Eukaryota</taxon>
        <taxon>Viridiplantae</taxon>
        <taxon>Streptophyta</taxon>
        <taxon>Embryophyta</taxon>
        <taxon>Tracheophyta</taxon>
        <taxon>Spermatophyta</taxon>
        <taxon>Magnoliopsida</taxon>
        <taxon>eudicotyledons</taxon>
        <taxon>Gunneridae</taxon>
        <taxon>Pentapetalae</taxon>
        <taxon>asterids</taxon>
        <taxon>lamiids</taxon>
        <taxon>Solanales</taxon>
        <taxon>Solanaceae</taxon>
        <taxon>Nicotianoideae</taxon>
        <taxon>Nicotianeae</taxon>
        <taxon>Nicotiana</taxon>
    </lineage>
</organism>
<dbReference type="OrthoDB" id="1938607at2759"/>
<protein>
    <submittedName>
        <fullName evidence="2">Uncharacterized protein</fullName>
    </submittedName>
</protein>
<name>A0A1S4D847_TOBAC</name>
<dbReference type="PANTHER" id="PTHR46635:SF1">
    <property type="entry name" value="GLYCOSYL TRANSFERASE FAMILY 1 PROTEIN"/>
    <property type="match status" value="1"/>
</dbReference>
<dbReference type="STRING" id="4097.A0A1S4D847"/>